<evidence type="ECO:0000256" key="3">
    <source>
        <dbReference type="ARBA" id="ARBA00022475"/>
    </source>
</evidence>
<evidence type="ECO:0000256" key="1">
    <source>
        <dbReference type="ARBA" id="ARBA00004651"/>
    </source>
</evidence>
<dbReference type="PROSITE" id="PS50262">
    <property type="entry name" value="G_PROTEIN_RECEP_F1_2"/>
    <property type="match status" value="1"/>
</dbReference>
<evidence type="ECO:0000256" key="2">
    <source>
        <dbReference type="ARBA" id="ARBA00010663"/>
    </source>
</evidence>
<dbReference type="PROSITE" id="PS00237">
    <property type="entry name" value="G_PROTEIN_RECEP_F1_1"/>
    <property type="match status" value="1"/>
</dbReference>
<keyword evidence="7 11" id="KW-0472">Membrane</keyword>
<keyword evidence="9 10" id="KW-0807">Transducer</keyword>
<dbReference type="Proteomes" id="UP000887013">
    <property type="component" value="Unassembled WGS sequence"/>
</dbReference>
<protein>
    <submittedName>
        <fullName evidence="13">Tachykinin-like peptides receptor 86C</fullName>
    </submittedName>
</protein>
<dbReference type="EMBL" id="BMAW01096295">
    <property type="protein sequence ID" value="GFS74110.1"/>
    <property type="molecule type" value="Genomic_DNA"/>
</dbReference>
<evidence type="ECO:0000256" key="6">
    <source>
        <dbReference type="ARBA" id="ARBA00023040"/>
    </source>
</evidence>
<evidence type="ECO:0000313" key="14">
    <source>
        <dbReference type="Proteomes" id="UP000887013"/>
    </source>
</evidence>
<keyword evidence="14" id="KW-1185">Reference proteome</keyword>
<feature type="transmembrane region" description="Helical" evidence="11">
    <location>
        <begin position="124"/>
        <end position="148"/>
    </location>
</feature>
<comment type="subcellular location">
    <subcellularLocation>
        <location evidence="1">Cell membrane</location>
        <topology evidence="1">Multi-pass membrane protein</topology>
    </subcellularLocation>
</comment>
<evidence type="ECO:0000256" key="9">
    <source>
        <dbReference type="ARBA" id="ARBA00023224"/>
    </source>
</evidence>
<dbReference type="InterPro" id="IPR000276">
    <property type="entry name" value="GPCR_Rhodpsn"/>
</dbReference>
<evidence type="ECO:0000256" key="8">
    <source>
        <dbReference type="ARBA" id="ARBA00023170"/>
    </source>
</evidence>
<organism evidence="13 14">
    <name type="scientific">Nephila pilipes</name>
    <name type="common">Giant wood spider</name>
    <name type="synonym">Nephila maculata</name>
    <dbReference type="NCBI Taxonomy" id="299642"/>
    <lineage>
        <taxon>Eukaryota</taxon>
        <taxon>Metazoa</taxon>
        <taxon>Ecdysozoa</taxon>
        <taxon>Arthropoda</taxon>
        <taxon>Chelicerata</taxon>
        <taxon>Arachnida</taxon>
        <taxon>Araneae</taxon>
        <taxon>Araneomorphae</taxon>
        <taxon>Entelegynae</taxon>
        <taxon>Araneoidea</taxon>
        <taxon>Nephilidae</taxon>
        <taxon>Nephila</taxon>
    </lineage>
</organism>
<sequence length="256" mass="29070">MGNTQQKEVDLLEIYMDSQEPVFNSNTSGCEEVVKSMYNNSLVEDTLKFKLDISALNYSEVYSKCFNSSIPSNIFNQPYLLPWYQQLLWTLLFAVMILVAIVGNLIVIWIILAHRRMRTVTNLFLLNLAIADFLLASGNATFNFIFMLNSHWPFGGTFCVISNFVASLTVSTSVFTILAMSLDRFVAVTRPLRPRMTKTVAYSIILSVWTMSSLLSLPSLLYATTITYKYADQGHRTLCYLVWPDQALGKSYTDHV</sequence>
<evidence type="ECO:0000256" key="7">
    <source>
        <dbReference type="ARBA" id="ARBA00023136"/>
    </source>
</evidence>
<evidence type="ECO:0000256" key="11">
    <source>
        <dbReference type="SAM" id="Phobius"/>
    </source>
</evidence>
<accession>A0A8X6MRL2</accession>
<evidence type="ECO:0000313" key="13">
    <source>
        <dbReference type="EMBL" id="GFS74110.1"/>
    </source>
</evidence>
<dbReference type="GO" id="GO:0004995">
    <property type="term" value="F:tachykinin receptor activity"/>
    <property type="evidence" value="ECO:0007669"/>
    <property type="project" value="InterPro"/>
</dbReference>
<evidence type="ECO:0000259" key="12">
    <source>
        <dbReference type="PROSITE" id="PS50262"/>
    </source>
</evidence>
<feature type="transmembrane region" description="Helical" evidence="11">
    <location>
        <begin position="87"/>
        <end position="112"/>
    </location>
</feature>
<name>A0A8X6MRL2_NEPPI</name>
<keyword evidence="8 10" id="KW-0675">Receptor</keyword>
<keyword evidence="3" id="KW-1003">Cell membrane</keyword>
<dbReference type="InterPro" id="IPR017452">
    <property type="entry name" value="GPCR_Rhodpsn_7TM"/>
</dbReference>
<feature type="non-terminal residue" evidence="13">
    <location>
        <position position="1"/>
    </location>
</feature>
<evidence type="ECO:0000256" key="4">
    <source>
        <dbReference type="ARBA" id="ARBA00022692"/>
    </source>
</evidence>
<keyword evidence="5 11" id="KW-1133">Transmembrane helix</keyword>
<dbReference type="OrthoDB" id="5981855at2759"/>
<gene>
    <name evidence="13" type="primary">TkR86C</name>
    <name evidence="13" type="ORF">NPIL_257971</name>
</gene>
<feature type="domain" description="G-protein coupled receptors family 1 profile" evidence="12">
    <location>
        <begin position="103"/>
        <end position="256"/>
    </location>
</feature>
<comment type="caution">
    <text evidence="13">The sequence shown here is derived from an EMBL/GenBank/DDBJ whole genome shotgun (WGS) entry which is preliminary data.</text>
</comment>
<reference evidence="13" key="1">
    <citation type="submission" date="2020-08" db="EMBL/GenBank/DDBJ databases">
        <title>Multicomponent nature underlies the extraordinary mechanical properties of spider dragline silk.</title>
        <authorList>
            <person name="Kono N."/>
            <person name="Nakamura H."/>
            <person name="Mori M."/>
            <person name="Yoshida Y."/>
            <person name="Ohtoshi R."/>
            <person name="Malay A.D."/>
            <person name="Moran D.A.P."/>
            <person name="Tomita M."/>
            <person name="Numata K."/>
            <person name="Arakawa K."/>
        </authorList>
    </citation>
    <scope>NUCLEOTIDE SEQUENCE</scope>
</reference>
<comment type="similarity">
    <text evidence="2 10">Belongs to the G-protein coupled receptor 1 family.</text>
</comment>
<dbReference type="Gene3D" id="1.20.1070.10">
    <property type="entry name" value="Rhodopsin 7-helix transmembrane proteins"/>
    <property type="match status" value="1"/>
</dbReference>
<dbReference type="SUPFAM" id="SSF81321">
    <property type="entry name" value="Family A G protein-coupled receptor-like"/>
    <property type="match status" value="1"/>
</dbReference>
<dbReference type="Pfam" id="PF00001">
    <property type="entry name" value="7tm_1"/>
    <property type="match status" value="1"/>
</dbReference>
<feature type="transmembrane region" description="Helical" evidence="11">
    <location>
        <begin position="154"/>
        <end position="179"/>
    </location>
</feature>
<dbReference type="AlphaFoldDB" id="A0A8X6MRL2"/>
<feature type="transmembrane region" description="Helical" evidence="11">
    <location>
        <begin position="200"/>
        <end position="223"/>
    </location>
</feature>
<dbReference type="PANTHER" id="PTHR46925">
    <property type="entry name" value="G-PROTEIN COUPLED RECEPTOR TKR-1-RELATED"/>
    <property type="match status" value="1"/>
</dbReference>
<dbReference type="InterPro" id="IPR001681">
    <property type="entry name" value="Neurokn_rcpt"/>
</dbReference>
<evidence type="ECO:0000256" key="10">
    <source>
        <dbReference type="RuleBase" id="RU000688"/>
    </source>
</evidence>
<keyword evidence="6 10" id="KW-0297">G-protein coupled receptor</keyword>
<dbReference type="PRINTS" id="PR00237">
    <property type="entry name" value="GPCRRHODOPSN"/>
</dbReference>
<keyword evidence="4 10" id="KW-0812">Transmembrane</keyword>
<evidence type="ECO:0000256" key="5">
    <source>
        <dbReference type="ARBA" id="ARBA00022989"/>
    </source>
</evidence>
<proteinExistence type="inferred from homology"/>
<dbReference type="GO" id="GO:0005886">
    <property type="term" value="C:plasma membrane"/>
    <property type="evidence" value="ECO:0007669"/>
    <property type="project" value="UniProtKB-SubCell"/>
</dbReference>
<dbReference type="PANTHER" id="PTHR46925:SF2">
    <property type="entry name" value="G-PROTEIN COUPLED RECEPTOR TKR-1-RELATED"/>
    <property type="match status" value="1"/>
</dbReference>